<dbReference type="SMART" id="SM01019">
    <property type="entry name" value="B3"/>
    <property type="match status" value="1"/>
</dbReference>
<keyword evidence="6 8" id="KW-0539">Nucleus</keyword>
<dbReference type="PROSITE" id="PS50863">
    <property type="entry name" value="B3"/>
    <property type="match status" value="1"/>
</dbReference>
<dbReference type="PANTHER" id="PTHR31384:SF183">
    <property type="entry name" value="AUXIN RESPONSE FACTOR"/>
    <property type="match status" value="1"/>
</dbReference>
<evidence type="ECO:0000313" key="11">
    <source>
        <dbReference type="EMBL" id="KAF5206726.1"/>
    </source>
</evidence>
<evidence type="ECO:0000256" key="7">
    <source>
        <dbReference type="ARBA" id="ARBA00023294"/>
    </source>
</evidence>
<keyword evidence="4 8" id="KW-0238">DNA-binding</keyword>
<evidence type="ECO:0000313" key="12">
    <source>
        <dbReference type="Proteomes" id="UP000554482"/>
    </source>
</evidence>
<dbReference type="InterPro" id="IPR003340">
    <property type="entry name" value="B3_DNA-bd"/>
</dbReference>
<dbReference type="GO" id="GO:0003677">
    <property type="term" value="F:DNA binding"/>
    <property type="evidence" value="ECO:0007669"/>
    <property type="project" value="UniProtKB-KW"/>
</dbReference>
<dbReference type="GO" id="GO:0006355">
    <property type="term" value="P:regulation of DNA-templated transcription"/>
    <property type="evidence" value="ECO:0007669"/>
    <property type="project" value="InterPro"/>
</dbReference>
<sequence length="859" mass="96098">EKDSLYAELWQLCAGPLVTVPRLGEKVYYFPQGHLEQVEAYTNQETNVKMPKYNLPSKILCTVVNIELLAEMDTDEVFAQVTLLPETQHKEPTMEKKSPQLQTKKSRIYTFSKSLTASDTSTHGGFSVLKKHADECLPPLDMSHQPPTQELIAKDLHGIEWRFRHIYRGQPKRHLLTSGWSTFVSAKKLVTGDAFIFLRGEDGELRVGVRRAMKPNNNASPSVLSNHSMQLGVLASASHAISTGSMFSVYYRPRTSPSEFIVPCSLYAKSTQTSYAVGTRFRMKFETEESPERRLAGTVVGNEEFDPLRWPGSEWRCLKVQWDETFANIVRPDRVSPWKIEPVSVTSTRQPSHLPQPKKARIRLLSSPEPSFLPTDGFLHGANNPSQLQRQSGVLQGQEDNAIGVHELGIKEKPLLTHLLVPTPNFSWGQTHLEMENELHSQLHDMLSPCLGNLTPNSSVIPDVLGCRTYCLPAFSTFGVDGEDELHEMRSSSNAISYMAPEPNEVAPMAQSKSSGTCIIFGVDFIKNPLESVPSCVTSTNLPDGCVVAPVTSHLDVIESDRLLDLNQSAKPSSSSGLGCVSGELYKTNLLNSRSCTKVQKYGTALGRSVDLMRFNGYEELINELDQMFDFGGQLMDCSKSWSVVYTDDEGNTKLIGDYPWQLMTLILASASAFVRIQNSKFLWLTVAMALQLFSQTSYVFNRKNNGPSIRVPTFKFPFYFRTLNHSIHCLPSGRTISFSNPQNSIEEEGETQGLVEDPKVPQHWLVPSKALQESEWLRVSLHKWLDDEYCPETTNVDISKLAARSYYESLVAKEADIGNILLKMAKDLESISYQESFHGAFSSANAAVSLIMQRIEQE</sequence>
<evidence type="ECO:0000256" key="3">
    <source>
        <dbReference type="ARBA" id="ARBA00023015"/>
    </source>
</evidence>
<comment type="subunit">
    <text evidence="8">Homodimers and heterodimers.</text>
</comment>
<comment type="function">
    <text evidence="8">Auxin response factors (ARFs) are transcriptional factors that bind specifically to the DNA sequence 5'-TGTCTC-3' found in the auxin-responsive promoter elements (AuxREs).</text>
</comment>
<dbReference type="PANTHER" id="PTHR31384">
    <property type="entry name" value="AUXIN RESPONSE FACTOR 4-RELATED"/>
    <property type="match status" value="1"/>
</dbReference>
<organism evidence="11 12">
    <name type="scientific">Thalictrum thalictroides</name>
    <name type="common">Rue-anemone</name>
    <name type="synonym">Anemone thalictroides</name>
    <dbReference type="NCBI Taxonomy" id="46969"/>
    <lineage>
        <taxon>Eukaryota</taxon>
        <taxon>Viridiplantae</taxon>
        <taxon>Streptophyta</taxon>
        <taxon>Embryophyta</taxon>
        <taxon>Tracheophyta</taxon>
        <taxon>Spermatophyta</taxon>
        <taxon>Magnoliopsida</taxon>
        <taxon>Ranunculales</taxon>
        <taxon>Ranunculaceae</taxon>
        <taxon>Thalictroideae</taxon>
        <taxon>Thalictrum</taxon>
    </lineage>
</organism>
<proteinExistence type="inferred from homology"/>
<feature type="domain" description="TF-B3" evidence="9">
    <location>
        <begin position="111"/>
        <end position="213"/>
    </location>
</feature>
<dbReference type="EMBL" id="JABWDY010002325">
    <property type="protein sequence ID" value="KAF5206726.1"/>
    <property type="molecule type" value="Genomic_DNA"/>
</dbReference>
<accession>A0A7J6XA92</accession>
<evidence type="ECO:0000256" key="2">
    <source>
        <dbReference type="ARBA" id="ARBA00007853"/>
    </source>
</evidence>
<evidence type="ECO:0000256" key="5">
    <source>
        <dbReference type="ARBA" id="ARBA00023163"/>
    </source>
</evidence>
<dbReference type="Proteomes" id="UP000554482">
    <property type="component" value="Unassembled WGS sequence"/>
</dbReference>
<dbReference type="SUPFAM" id="SSF101936">
    <property type="entry name" value="DNA-binding pseudobarrel domain"/>
    <property type="match status" value="1"/>
</dbReference>
<dbReference type="OrthoDB" id="1668982at2759"/>
<comment type="subcellular location">
    <subcellularLocation>
        <location evidence="1 8">Nucleus</location>
    </subcellularLocation>
</comment>
<dbReference type="GO" id="GO:0009734">
    <property type="term" value="P:auxin-activated signaling pathway"/>
    <property type="evidence" value="ECO:0007669"/>
    <property type="project" value="UniProtKB-KW"/>
</dbReference>
<dbReference type="Gene3D" id="2.40.330.10">
    <property type="entry name" value="DNA-binding pseudobarrel domain"/>
    <property type="match status" value="1"/>
</dbReference>
<feature type="domain" description="PB1" evidence="10">
    <location>
        <begin position="594"/>
        <end position="688"/>
    </location>
</feature>
<dbReference type="AlphaFoldDB" id="A0A7J6XA92"/>
<gene>
    <name evidence="11" type="ORF">FRX31_003691</name>
</gene>
<dbReference type="InterPro" id="IPR010525">
    <property type="entry name" value="ARF_dom"/>
</dbReference>
<keyword evidence="3 8" id="KW-0805">Transcription regulation</keyword>
<evidence type="ECO:0000256" key="6">
    <source>
        <dbReference type="ARBA" id="ARBA00023242"/>
    </source>
</evidence>
<feature type="non-terminal residue" evidence="11">
    <location>
        <position position="1"/>
    </location>
</feature>
<protein>
    <recommendedName>
        <fullName evidence="8">Auxin response factor</fullName>
    </recommendedName>
</protein>
<evidence type="ECO:0000256" key="1">
    <source>
        <dbReference type="ARBA" id="ARBA00004123"/>
    </source>
</evidence>
<dbReference type="FunFam" id="2.30.30.1040:FF:000001">
    <property type="entry name" value="Auxin response factor"/>
    <property type="match status" value="1"/>
</dbReference>
<dbReference type="SUPFAM" id="SSF54277">
    <property type="entry name" value="CAD &amp; PB1 domains"/>
    <property type="match status" value="1"/>
</dbReference>
<evidence type="ECO:0000259" key="10">
    <source>
        <dbReference type="PROSITE" id="PS51745"/>
    </source>
</evidence>
<keyword evidence="5 8" id="KW-0804">Transcription</keyword>
<dbReference type="Gene3D" id="2.30.30.1040">
    <property type="match status" value="1"/>
</dbReference>
<dbReference type="Gene3D" id="3.10.20.90">
    <property type="entry name" value="Phosphatidylinositol 3-kinase Catalytic Subunit, Chain A, domain 1"/>
    <property type="match status" value="1"/>
</dbReference>
<dbReference type="InterPro" id="IPR053793">
    <property type="entry name" value="PB1-like"/>
</dbReference>
<dbReference type="PROSITE" id="PS51745">
    <property type="entry name" value="PB1"/>
    <property type="match status" value="1"/>
</dbReference>
<keyword evidence="7 8" id="KW-0927">Auxin signaling pathway</keyword>
<evidence type="ECO:0000256" key="8">
    <source>
        <dbReference type="RuleBase" id="RU004561"/>
    </source>
</evidence>
<dbReference type="InterPro" id="IPR015300">
    <property type="entry name" value="DNA-bd_pseudobarrel_sf"/>
</dbReference>
<keyword evidence="12" id="KW-1185">Reference proteome</keyword>
<evidence type="ECO:0000259" key="9">
    <source>
        <dbReference type="PROSITE" id="PS50863"/>
    </source>
</evidence>
<dbReference type="GO" id="GO:0005634">
    <property type="term" value="C:nucleus"/>
    <property type="evidence" value="ECO:0007669"/>
    <property type="project" value="UniProtKB-SubCell"/>
</dbReference>
<evidence type="ECO:0000256" key="4">
    <source>
        <dbReference type="ARBA" id="ARBA00023125"/>
    </source>
</evidence>
<dbReference type="Pfam" id="PF02362">
    <property type="entry name" value="B3"/>
    <property type="match status" value="1"/>
</dbReference>
<dbReference type="FunFam" id="2.40.330.10:FF:000001">
    <property type="entry name" value="Auxin response factor"/>
    <property type="match status" value="1"/>
</dbReference>
<dbReference type="Pfam" id="PF06507">
    <property type="entry name" value="ARF_AD"/>
    <property type="match status" value="1"/>
</dbReference>
<dbReference type="CDD" id="cd10017">
    <property type="entry name" value="B3_DNA"/>
    <property type="match status" value="1"/>
</dbReference>
<comment type="similarity">
    <text evidence="2 8">Belongs to the ARF family.</text>
</comment>
<name>A0A7J6XA92_THATH</name>
<reference evidence="11 12" key="1">
    <citation type="submission" date="2020-06" db="EMBL/GenBank/DDBJ databases">
        <title>Transcriptomic and genomic resources for Thalictrum thalictroides and T. hernandezii: Facilitating candidate gene discovery in an emerging model plant lineage.</title>
        <authorList>
            <person name="Arias T."/>
            <person name="Riano-Pachon D.M."/>
            <person name="Di Stilio V.S."/>
        </authorList>
    </citation>
    <scope>NUCLEOTIDE SEQUENCE [LARGE SCALE GENOMIC DNA]</scope>
    <source>
        <strain evidence="12">cv. WT478/WT964</strain>
        <tissue evidence="11">Leaves</tissue>
    </source>
</reference>
<comment type="caution">
    <text evidence="11">The sequence shown here is derived from an EMBL/GenBank/DDBJ whole genome shotgun (WGS) entry which is preliminary data.</text>
</comment>
<dbReference type="InterPro" id="IPR044835">
    <property type="entry name" value="ARF_plant"/>
</dbReference>